<dbReference type="Gene3D" id="1.10.10.10">
    <property type="entry name" value="Winged helix-like DNA-binding domain superfamily/Winged helix DNA-binding domain"/>
    <property type="match status" value="1"/>
</dbReference>
<dbReference type="OrthoDB" id="5518337at2"/>
<evidence type="ECO:0000256" key="1">
    <source>
        <dbReference type="ARBA" id="ARBA00010641"/>
    </source>
</evidence>
<dbReference type="KEGG" id="fln:FLA_3724"/>
<protein>
    <submittedName>
        <fullName evidence="7">RNA polymerase sigma factor, sigma-70 family</fullName>
    </submittedName>
</protein>
<dbReference type="STRING" id="477680.SAMN05421788_10342"/>
<dbReference type="Pfam" id="PF04542">
    <property type="entry name" value="Sigma70_r2"/>
    <property type="match status" value="1"/>
</dbReference>
<dbReference type="Gene3D" id="1.10.1740.10">
    <property type="match status" value="1"/>
</dbReference>
<dbReference type="InterPro" id="IPR013324">
    <property type="entry name" value="RNA_pol_sigma_r3/r4-like"/>
</dbReference>
<evidence type="ECO:0000259" key="6">
    <source>
        <dbReference type="Pfam" id="PF08281"/>
    </source>
</evidence>
<dbReference type="InterPro" id="IPR014284">
    <property type="entry name" value="RNA_pol_sigma-70_dom"/>
</dbReference>
<dbReference type="SUPFAM" id="SSF88946">
    <property type="entry name" value="Sigma2 domain of RNA polymerase sigma factors"/>
    <property type="match status" value="1"/>
</dbReference>
<evidence type="ECO:0000256" key="2">
    <source>
        <dbReference type="ARBA" id="ARBA00023015"/>
    </source>
</evidence>
<dbReference type="GO" id="GO:0016987">
    <property type="term" value="F:sigma factor activity"/>
    <property type="evidence" value="ECO:0007669"/>
    <property type="project" value="UniProtKB-KW"/>
</dbReference>
<dbReference type="SUPFAM" id="SSF88659">
    <property type="entry name" value="Sigma3 and sigma4 domains of RNA polymerase sigma factors"/>
    <property type="match status" value="1"/>
</dbReference>
<gene>
    <name evidence="7" type="ORF">SAMN05421788_10342</name>
</gene>
<dbReference type="PANTHER" id="PTHR43133">
    <property type="entry name" value="RNA POLYMERASE ECF-TYPE SIGMA FACTO"/>
    <property type="match status" value="1"/>
</dbReference>
<dbReference type="GO" id="GO:0003677">
    <property type="term" value="F:DNA binding"/>
    <property type="evidence" value="ECO:0007669"/>
    <property type="project" value="InterPro"/>
</dbReference>
<feature type="domain" description="RNA polymerase sigma-70 region 2" evidence="5">
    <location>
        <begin position="26"/>
        <end position="91"/>
    </location>
</feature>
<keyword evidence="2" id="KW-0805">Transcription regulation</keyword>
<dbReference type="InterPro" id="IPR013249">
    <property type="entry name" value="RNA_pol_sigma70_r4_t2"/>
</dbReference>
<dbReference type="PANTHER" id="PTHR43133:SF46">
    <property type="entry name" value="RNA POLYMERASE SIGMA-70 FACTOR ECF SUBFAMILY"/>
    <property type="match status" value="1"/>
</dbReference>
<dbReference type="NCBIfam" id="TIGR02937">
    <property type="entry name" value="sigma70-ECF"/>
    <property type="match status" value="1"/>
</dbReference>
<dbReference type="EMBL" id="FTOR01000003">
    <property type="protein sequence ID" value="SIT03601.1"/>
    <property type="molecule type" value="Genomic_DNA"/>
</dbReference>
<keyword evidence="8" id="KW-1185">Reference proteome</keyword>
<dbReference type="Proteomes" id="UP000186917">
    <property type="component" value="Unassembled WGS sequence"/>
</dbReference>
<dbReference type="InterPro" id="IPR036388">
    <property type="entry name" value="WH-like_DNA-bd_sf"/>
</dbReference>
<organism evidence="7 8">
    <name type="scientific">Filimonas lacunae</name>
    <dbReference type="NCBI Taxonomy" id="477680"/>
    <lineage>
        <taxon>Bacteria</taxon>
        <taxon>Pseudomonadati</taxon>
        <taxon>Bacteroidota</taxon>
        <taxon>Chitinophagia</taxon>
        <taxon>Chitinophagales</taxon>
        <taxon>Chitinophagaceae</taxon>
        <taxon>Filimonas</taxon>
    </lineage>
</organism>
<reference evidence="8" key="1">
    <citation type="submission" date="2017-01" db="EMBL/GenBank/DDBJ databases">
        <authorList>
            <person name="Varghese N."/>
            <person name="Submissions S."/>
        </authorList>
    </citation>
    <scope>NUCLEOTIDE SEQUENCE [LARGE SCALE GENOMIC DNA]</scope>
    <source>
        <strain evidence="8">DSM 21054</strain>
    </source>
</reference>
<dbReference type="RefSeq" id="WP_076378622.1">
    <property type="nucleotide sequence ID" value="NZ_AP017422.1"/>
</dbReference>
<accession>A0A173MJ75</accession>
<evidence type="ECO:0000259" key="5">
    <source>
        <dbReference type="Pfam" id="PF04542"/>
    </source>
</evidence>
<evidence type="ECO:0000256" key="4">
    <source>
        <dbReference type="ARBA" id="ARBA00023163"/>
    </source>
</evidence>
<evidence type="ECO:0000313" key="8">
    <source>
        <dbReference type="Proteomes" id="UP000186917"/>
    </source>
</evidence>
<dbReference type="Pfam" id="PF08281">
    <property type="entry name" value="Sigma70_r4_2"/>
    <property type="match status" value="1"/>
</dbReference>
<proteinExistence type="inferred from homology"/>
<dbReference type="GO" id="GO:0006352">
    <property type="term" value="P:DNA-templated transcription initiation"/>
    <property type="evidence" value="ECO:0007669"/>
    <property type="project" value="InterPro"/>
</dbReference>
<keyword evidence="4" id="KW-0804">Transcription</keyword>
<keyword evidence="3" id="KW-0731">Sigma factor</keyword>
<comment type="similarity">
    <text evidence="1">Belongs to the sigma-70 factor family. ECF subfamily.</text>
</comment>
<dbReference type="InterPro" id="IPR007627">
    <property type="entry name" value="RNA_pol_sigma70_r2"/>
</dbReference>
<name>A0A173MJ75_9BACT</name>
<feature type="domain" description="RNA polymerase sigma factor 70 region 4 type 2" evidence="6">
    <location>
        <begin position="121"/>
        <end position="173"/>
    </location>
</feature>
<dbReference type="InterPro" id="IPR039425">
    <property type="entry name" value="RNA_pol_sigma-70-like"/>
</dbReference>
<sequence length="184" mass="21936">MNEDVYILKRLFQGISNGEQPAFNEFFRQYNPMVCKLLYKLTGCWDTSKDLAQHFYEDLWEKRAKLPEIANPGGYMYSTLVFMYRKYNRDKKTATTAIQRLPQPNFTNETQERLDEREMQLRIDKAAAQLPDLQRKVYERRRYVKREYDVIAAELNITPQTAKAYYYQAVKFLRAQIEGTAKDK</sequence>
<evidence type="ECO:0000313" key="7">
    <source>
        <dbReference type="EMBL" id="SIT03601.1"/>
    </source>
</evidence>
<evidence type="ECO:0000256" key="3">
    <source>
        <dbReference type="ARBA" id="ARBA00023082"/>
    </source>
</evidence>
<dbReference type="AlphaFoldDB" id="A0A173MJ75"/>
<dbReference type="InterPro" id="IPR013325">
    <property type="entry name" value="RNA_pol_sigma_r2"/>
</dbReference>